<dbReference type="RefSeq" id="XP_047757501.1">
    <property type="nucleotide sequence ID" value="XM_047901877.1"/>
</dbReference>
<sequence>MRLLKPLCAHGFCRPIFETLRLTYLTFQFAGVHTNVGGGYKDTSISDITLAWMMEQLSKHLDFDRPYLAWQVTQNQKFYQEKGTPLAGQGWGLGLIQDNSTGFLNMLQGTATRTPGEYHLTDPKTGNQLPEKLLNTCEFIHPSVRYRIENGTSLARSADQKVGEGKYRPQALANWDYLEAGKDTPGAQIDPKWAKAPKWVTKDGKTYIVEDTIRREGFEKVLTDSWQGVNQFLQLQ</sequence>
<dbReference type="PANTHER" id="PTHR33840">
    <property type="match status" value="1"/>
</dbReference>
<reference evidence="2" key="1">
    <citation type="submission" date="2021-12" db="EMBL/GenBank/DDBJ databases">
        <authorList>
            <person name="Zaccaron A."/>
            <person name="Stergiopoulos I."/>
        </authorList>
    </citation>
    <scope>NUCLEOTIDE SEQUENCE</scope>
    <source>
        <strain evidence="2">Race5_Kim</strain>
    </source>
</reference>
<dbReference type="OrthoDB" id="3057168at2759"/>
<dbReference type="InterPro" id="IPR018712">
    <property type="entry name" value="Tle1-like_cat"/>
</dbReference>
<gene>
    <name evidence="2" type="ORF">CLAFUR5_02729</name>
</gene>
<evidence type="ECO:0000259" key="1">
    <source>
        <dbReference type="Pfam" id="PF09994"/>
    </source>
</evidence>
<reference evidence="2" key="2">
    <citation type="journal article" date="2022" name="Microb. Genom.">
        <title>A chromosome-scale genome assembly of the tomato pathogen Cladosporium fulvum reveals a compartmentalized genome architecture and the presence of a dispensable chromosome.</title>
        <authorList>
            <person name="Zaccaron A.Z."/>
            <person name="Chen L.H."/>
            <person name="Samaras A."/>
            <person name="Stergiopoulos I."/>
        </authorList>
    </citation>
    <scope>NUCLEOTIDE SEQUENCE</scope>
    <source>
        <strain evidence="2">Race5_Kim</strain>
    </source>
</reference>
<protein>
    <recommendedName>
        <fullName evidence="1">T6SS Phospholipase effector Tle1-like catalytic domain-containing protein</fullName>
    </recommendedName>
</protein>
<feature type="domain" description="T6SS Phospholipase effector Tle1-like catalytic" evidence="1">
    <location>
        <begin position="28"/>
        <end position="56"/>
    </location>
</feature>
<organism evidence="2 3">
    <name type="scientific">Passalora fulva</name>
    <name type="common">Tomato leaf mold</name>
    <name type="synonym">Cladosporium fulvum</name>
    <dbReference type="NCBI Taxonomy" id="5499"/>
    <lineage>
        <taxon>Eukaryota</taxon>
        <taxon>Fungi</taxon>
        <taxon>Dikarya</taxon>
        <taxon>Ascomycota</taxon>
        <taxon>Pezizomycotina</taxon>
        <taxon>Dothideomycetes</taxon>
        <taxon>Dothideomycetidae</taxon>
        <taxon>Mycosphaerellales</taxon>
        <taxon>Mycosphaerellaceae</taxon>
        <taxon>Fulvia</taxon>
    </lineage>
</organism>
<dbReference type="KEGG" id="ffu:CLAFUR5_02729"/>
<evidence type="ECO:0000313" key="3">
    <source>
        <dbReference type="Proteomes" id="UP000756132"/>
    </source>
</evidence>
<dbReference type="GeneID" id="71982607"/>
<keyword evidence="3" id="KW-1185">Reference proteome</keyword>
<proteinExistence type="predicted"/>
<dbReference type="Pfam" id="PF09994">
    <property type="entry name" value="T6SS_Tle1-like_cat"/>
    <property type="match status" value="1"/>
</dbReference>
<dbReference type="AlphaFoldDB" id="A0A9Q8L990"/>
<dbReference type="PANTHER" id="PTHR33840:SF1">
    <property type="entry name" value="TLE1 PHOSPHOLIPASE DOMAIN-CONTAINING PROTEIN"/>
    <property type="match status" value="1"/>
</dbReference>
<accession>A0A9Q8L990</accession>
<dbReference type="Proteomes" id="UP000756132">
    <property type="component" value="Chromosome 2"/>
</dbReference>
<name>A0A9Q8L990_PASFU</name>
<evidence type="ECO:0000313" key="2">
    <source>
        <dbReference type="EMBL" id="UJO13135.1"/>
    </source>
</evidence>
<dbReference type="EMBL" id="CP090164">
    <property type="protein sequence ID" value="UJO13135.1"/>
    <property type="molecule type" value="Genomic_DNA"/>
</dbReference>